<evidence type="ECO:0000313" key="4">
    <source>
        <dbReference type="Proteomes" id="UP000440578"/>
    </source>
</evidence>
<organism evidence="3 4">
    <name type="scientific">Amphibalanus amphitrite</name>
    <name type="common">Striped barnacle</name>
    <name type="synonym">Balanus amphitrite</name>
    <dbReference type="NCBI Taxonomy" id="1232801"/>
    <lineage>
        <taxon>Eukaryota</taxon>
        <taxon>Metazoa</taxon>
        <taxon>Ecdysozoa</taxon>
        <taxon>Arthropoda</taxon>
        <taxon>Crustacea</taxon>
        <taxon>Multicrustacea</taxon>
        <taxon>Cirripedia</taxon>
        <taxon>Thoracica</taxon>
        <taxon>Thoracicalcarea</taxon>
        <taxon>Balanomorpha</taxon>
        <taxon>Balanoidea</taxon>
        <taxon>Balanidae</taxon>
        <taxon>Amphibalaninae</taxon>
        <taxon>Amphibalanus</taxon>
    </lineage>
</organism>
<feature type="region of interest" description="Disordered" evidence="1">
    <location>
        <begin position="660"/>
        <end position="713"/>
    </location>
</feature>
<dbReference type="Proteomes" id="UP000440578">
    <property type="component" value="Unassembled WGS sequence"/>
</dbReference>
<feature type="compositionally biased region" description="Polar residues" evidence="1">
    <location>
        <begin position="605"/>
        <end position="622"/>
    </location>
</feature>
<protein>
    <submittedName>
        <fullName evidence="3">Uncharacterized protein</fullName>
    </submittedName>
</protein>
<evidence type="ECO:0000313" key="3">
    <source>
        <dbReference type="EMBL" id="KAF0299936.1"/>
    </source>
</evidence>
<feature type="region of interest" description="Disordered" evidence="1">
    <location>
        <begin position="605"/>
        <end position="627"/>
    </location>
</feature>
<keyword evidence="4" id="KW-1185">Reference proteome</keyword>
<feature type="compositionally biased region" description="Polar residues" evidence="1">
    <location>
        <begin position="315"/>
        <end position="325"/>
    </location>
</feature>
<feature type="compositionally biased region" description="Basic residues" evidence="1">
    <location>
        <begin position="671"/>
        <end position="689"/>
    </location>
</feature>
<feature type="compositionally biased region" description="Basic and acidic residues" evidence="1">
    <location>
        <begin position="690"/>
        <end position="701"/>
    </location>
</feature>
<dbReference type="EMBL" id="VIIS01001312">
    <property type="protein sequence ID" value="KAF0299936.1"/>
    <property type="molecule type" value="Genomic_DNA"/>
</dbReference>
<evidence type="ECO:0000256" key="2">
    <source>
        <dbReference type="SAM" id="SignalP"/>
    </source>
</evidence>
<proteinExistence type="predicted"/>
<keyword evidence="2" id="KW-0732">Signal</keyword>
<comment type="caution">
    <text evidence="3">The sequence shown here is derived from an EMBL/GenBank/DDBJ whole genome shotgun (WGS) entry which is preliminary data.</text>
</comment>
<feature type="region of interest" description="Disordered" evidence="1">
    <location>
        <begin position="45"/>
        <end position="88"/>
    </location>
</feature>
<evidence type="ECO:0000256" key="1">
    <source>
        <dbReference type="SAM" id="MobiDB-lite"/>
    </source>
</evidence>
<accession>A0A6A4VYG8</accession>
<dbReference type="AlphaFoldDB" id="A0A6A4VYG8"/>
<feature type="compositionally biased region" description="Basic and acidic residues" evidence="1">
    <location>
        <begin position="193"/>
        <end position="294"/>
    </location>
</feature>
<name>A0A6A4VYG8_AMPAM</name>
<feature type="chain" id="PRO_5025490457" evidence="2">
    <location>
        <begin position="21"/>
        <end position="713"/>
    </location>
</feature>
<feature type="compositionally biased region" description="Low complexity" evidence="1">
    <location>
        <begin position="179"/>
        <end position="192"/>
    </location>
</feature>
<feature type="region of interest" description="Disordered" evidence="1">
    <location>
        <begin position="133"/>
        <end position="518"/>
    </location>
</feature>
<sequence>MASARAACLVLLALADAASAGSMLRRRQLDTSGALLQAFVPQEPPALADPAGAENRQSEGGFSPQIPNFQAGSSLPREEPTTHGRRRRRQIAQKLQDMLNAPYSGRLPTDLQPLMHQSLERRRHVQQFNAIRRSGGQQEDLRSRPAFQPGPQPSPQIDRLALPSLFPERDESEERRPEQGFGQQFGGQQDFRSQQDFRPQDEFRPQQDFRPQDDFRPQQDFRNQDEFRPQQEFRPQDDFRPHDEFRPHQEFRDQQDFHQQDFRPEDDFRRDQGFRPEQDFDPSHEFNFSPEHDIRRRPRPARRPQNSGFVPDNGGLSSRLFSQIRRTFFGGQAQNRRKRSVEQTSDVSRLTPRQLFDERPADNGPAADENSAGFFQMPPGFPNMASLSGFADQFQDSPNAGARAGAAPLPHTTPVTERPFQLTRRRRRSAPFPRGGGWRDARRHSHHGPTYPAYPVHERHDPGPGPSGGRYQLPLSPVPYRAPFDEARHPVLPPPPPRHPARAPSPTSPRPGFLEGFREPFPAQERSSLLGSGNYIILRGGSFVDDYSYLDNHLSARPYPDRRPDIIDNFRDFAEFAHGSEPAYSLAVPERRMSTSETSTDVVRASAENSTEADTAEIQSTADGVEIEEESEVELSGEGENRPRQAANIQEILSDISNDVQADRLPDHGTSHVKKRVLKDKRLRLRRQRQKEASLESRLSTEPEPEDPMVATF</sequence>
<feature type="compositionally biased region" description="Basic and acidic residues" evidence="1">
    <location>
        <begin position="661"/>
        <end position="670"/>
    </location>
</feature>
<reference evidence="3 4" key="1">
    <citation type="submission" date="2019-07" db="EMBL/GenBank/DDBJ databases">
        <title>Draft genome assembly of a fouling barnacle, Amphibalanus amphitrite (Darwin, 1854): The first reference genome for Thecostraca.</title>
        <authorList>
            <person name="Kim W."/>
        </authorList>
    </citation>
    <scope>NUCLEOTIDE SEQUENCE [LARGE SCALE GENOMIC DNA]</scope>
    <source>
        <strain evidence="3">SNU_AA5</strain>
        <tissue evidence="3">Soma without cirri and trophi</tissue>
    </source>
</reference>
<feature type="signal peptide" evidence="2">
    <location>
        <begin position="1"/>
        <end position="20"/>
    </location>
</feature>
<feature type="compositionally biased region" description="Basic and acidic residues" evidence="1">
    <location>
        <begin position="167"/>
        <end position="178"/>
    </location>
</feature>
<dbReference type="OrthoDB" id="6405013at2759"/>
<gene>
    <name evidence="3" type="ORF">FJT64_027462</name>
</gene>